<keyword evidence="2" id="KW-0805">Transcription regulation</keyword>
<dbReference type="FunFam" id="4.10.280.10:FF:000126">
    <property type="entry name" value="Protein WBSCR14 homolog"/>
    <property type="match status" value="1"/>
</dbReference>
<feature type="coiled-coil region" evidence="6">
    <location>
        <begin position="768"/>
        <end position="795"/>
    </location>
</feature>
<gene>
    <name evidence="9" type="ORF">TELCIR_02922</name>
</gene>
<feature type="compositionally biased region" description="Basic and acidic residues" evidence="7">
    <location>
        <begin position="206"/>
        <end position="224"/>
    </location>
</feature>
<proteinExistence type="predicted"/>
<dbReference type="GO" id="GO:0046983">
    <property type="term" value="F:protein dimerization activity"/>
    <property type="evidence" value="ECO:0007669"/>
    <property type="project" value="InterPro"/>
</dbReference>
<evidence type="ECO:0000256" key="4">
    <source>
        <dbReference type="ARBA" id="ARBA00023163"/>
    </source>
</evidence>
<feature type="region of interest" description="Disordered" evidence="7">
    <location>
        <begin position="623"/>
        <end position="657"/>
    </location>
</feature>
<evidence type="ECO:0000256" key="6">
    <source>
        <dbReference type="SAM" id="Coils"/>
    </source>
</evidence>
<dbReference type="Proteomes" id="UP000230423">
    <property type="component" value="Unassembled WGS sequence"/>
</dbReference>
<protein>
    <submittedName>
        <fullName evidence="9">Helix-loop-helix DNA-binding domain protein</fullName>
    </submittedName>
</protein>
<evidence type="ECO:0000259" key="8">
    <source>
        <dbReference type="PROSITE" id="PS50888"/>
    </source>
</evidence>
<dbReference type="InterPro" id="IPR036638">
    <property type="entry name" value="HLH_DNA-bd_sf"/>
</dbReference>
<keyword evidence="3 9" id="KW-0238">DNA-binding</keyword>
<dbReference type="AlphaFoldDB" id="A0A2G9UXT0"/>
<dbReference type="InterPro" id="IPR011598">
    <property type="entry name" value="bHLH_dom"/>
</dbReference>
<dbReference type="CDD" id="cd21739">
    <property type="entry name" value="NES2-NLS_ChREBP-like"/>
    <property type="match status" value="1"/>
</dbReference>
<reference evidence="9 10" key="1">
    <citation type="submission" date="2015-09" db="EMBL/GenBank/DDBJ databases">
        <title>Draft genome of the parasitic nematode Teladorsagia circumcincta isolate WARC Sus (inbred).</title>
        <authorList>
            <person name="Mitreva M."/>
        </authorList>
    </citation>
    <scope>NUCLEOTIDE SEQUENCE [LARGE SCALE GENOMIC DNA]</scope>
    <source>
        <strain evidence="9 10">S</strain>
    </source>
</reference>
<keyword evidence="10" id="KW-1185">Reference proteome</keyword>
<feature type="region of interest" description="Disordered" evidence="7">
    <location>
        <begin position="295"/>
        <end position="360"/>
    </location>
</feature>
<dbReference type="EMBL" id="KZ345187">
    <property type="protein sequence ID" value="PIO75037.1"/>
    <property type="molecule type" value="Genomic_DNA"/>
</dbReference>
<organism evidence="9 10">
    <name type="scientific">Teladorsagia circumcincta</name>
    <name type="common">Brown stomach worm</name>
    <name type="synonym">Ostertagia circumcincta</name>
    <dbReference type="NCBI Taxonomy" id="45464"/>
    <lineage>
        <taxon>Eukaryota</taxon>
        <taxon>Metazoa</taxon>
        <taxon>Ecdysozoa</taxon>
        <taxon>Nematoda</taxon>
        <taxon>Chromadorea</taxon>
        <taxon>Rhabditida</taxon>
        <taxon>Rhabditina</taxon>
        <taxon>Rhabditomorpha</taxon>
        <taxon>Strongyloidea</taxon>
        <taxon>Trichostrongylidae</taxon>
        <taxon>Teladorsagia</taxon>
    </lineage>
</organism>
<dbReference type="Gene3D" id="4.10.280.10">
    <property type="entry name" value="Helix-loop-helix DNA-binding domain"/>
    <property type="match status" value="1"/>
</dbReference>
<dbReference type="SUPFAM" id="SSF47459">
    <property type="entry name" value="HLH, helix-loop-helix DNA-binding domain"/>
    <property type="match status" value="1"/>
</dbReference>
<dbReference type="Pfam" id="PF00010">
    <property type="entry name" value="HLH"/>
    <property type="match status" value="1"/>
</dbReference>
<keyword evidence="5" id="KW-0539">Nucleus</keyword>
<evidence type="ECO:0000256" key="3">
    <source>
        <dbReference type="ARBA" id="ARBA00023125"/>
    </source>
</evidence>
<dbReference type="InterPro" id="IPR052207">
    <property type="entry name" value="Max-like/E-box_TFs"/>
</dbReference>
<feature type="compositionally biased region" description="Low complexity" evidence="7">
    <location>
        <begin position="511"/>
        <end position="529"/>
    </location>
</feature>
<feature type="compositionally biased region" description="Basic residues" evidence="7">
    <location>
        <begin position="189"/>
        <end position="200"/>
    </location>
</feature>
<accession>A0A2G9UXT0</accession>
<evidence type="ECO:0000313" key="10">
    <source>
        <dbReference type="Proteomes" id="UP000230423"/>
    </source>
</evidence>
<feature type="domain" description="BHLH" evidence="8">
    <location>
        <begin position="711"/>
        <end position="764"/>
    </location>
</feature>
<evidence type="ECO:0000313" key="9">
    <source>
        <dbReference type="EMBL" id="PIO75037.1"/>
    </source>
</evidence>
<feature type="region of interest" description="Disordered" evidence="7">
    <location>
        <begin position="189"/>
        <end position="233"/>
    </location>
</feature>
<feature type="region of interest" description="Disordered" evidence="7">
    <location>
        <begin position="511"/>
        <end position="546"/>
    </location>
</feature>
<evidence type="ECO:0000256" key="7">
    <source>
        <dbReference type="SAM" id="MobiDB-lite"/>
    </source>
</evidence>
<evidence type="ECO:0000256" key="5">
    <source>
        <dbReference type="ARBA" id="ARBA00023242"/>
    </source>
</evidence>
<feature type="compositionally biased region" description="Low complexity" evidence="7">
    <location>
        <begin position="624"/>
        <end position="640"/>
    </location>
</feature>
<dbReference type="GO" id="GO:0000981">
    <property type="term" value="F:DNA-binding transcription factor activity, RNA polymerase II-specific"/>
    <property type="evidence" value="ECO:0007669"/>
    <property type="project" value="TreeGrafter"/>
</dbReference>
<feature type="region of interest" description="Disordered" evidence="7">
    <location>
        <begin position="1"/>
        <end position="51"/>
    </location>
</feature>
<dbReference type="PROSITE" id="PS50888">
    <property type="entry name" value="BHLH"/>
    <property type="match status" value="1"/>
</dbReference>
<name>A0A2G9UXT0_TELCI</name>
<comment type="subcellular location">
    <subcellularLocation>
        <location evidence="1">Nucleus</location>
    </subcellularLocation>
</comment>
<sequence>MSEKSQEPIHSGHFMTSNPHTEPQPDDEDEDVEVDVVEDDEKPDDIGTGTAKGERAALYEKPVTFYKFGPKKTQSIAIDVSLNKLNKCIKVAYNKMTTPKWKDFKGLRLHWKQRIRLNNVIWRAYYIEFRMPAKKSKKKTPFCYFAVPDDDATHAKIEGSVLEGMYWKRRMEAVGAQYKKWRYYMKNRRTQHEKPAKRKRTYSEGQSERFDRELYERPAKREQRSQTPKNMSTDCCDFDDLENVFTDSLFESLNQPYMFPNPKEFGQSGNADIMQPGLLSLQPSLEEIMASLDRYDDEPSTSFRDDPLHSIGPSSAGQSMDPPQTNVQPVHPMVLPPQSHMPLDGTQHRSPLVGNRGPSSLSRQAQDYAVANMLVDYSNQAAASSAQMPTRQSSSITSQMLMMSSTHVAQPQYSTASGYNTVPHVSNNPRSNSMQWKGTNFLNYDLKQQLQLGSQDVMNTLEYMPQFLQSPPNILSGSAISMGCPPPTPARPWWMDSPLAAAAQSPLAAVASSLSGGNGTPLGPATPAGLGAGPSTPPSHLRSELRSPVVVRTLPVQLSPEMPTILSSPSTLTSIDVQNHFGRGGHVAVKQPPASDRLEPHMISLQKEEKLFVSSSMPKQDWVSSLSPSLRSSSNIDNSPLTQNRSAPATAEIHSNEAANPWKLNDLSGPGMFSQAPYSVGDHISDTSTHSPSALGRVNVQADSTLHPEERKRILHLHAEQNRRSALKDGFDMLMDMIPDLHAGGVKPTNAVVLAKGAEHIRYLTATRDEQVAQRAALNEKIAKLNQRISALQSNLPSSSGSTSAKLEPRAALEAFYDRYTKERSRKDYRFWVLARLLRPIAVGENSSFATSIAPEGSSREEIAASCSEWLNCHWRAAELRPLASSLLVHLATTAGVLTNPESLEEHVRDQLNNPIA</sequence>
<evidence type="ECO:0000256" key="2">
    <source>
        <dbReference type="ARBA" id="ARBA00023015"/>
    </source>
</evidence>
<dbReference type="GO" id="GO:0000978">
    <property type="term" value="F:RNA polymerase II cis-regulatory region sequence-specific DNA binding"/>
    <property type="evidence" value="ECO:0007669"/>
    <property type="project" value="TreeGrafter"/>
</dbReference>
<dbReference type="PANTHER" id="PTHR15741:SF37">
    <property type="entry name" value="LD38259P"/>
    <property type="match status" value="1"/>
</dbReference>
<dbReference type="SMART" id="SM00353">
    <property type="entry name" value="HLH"/>
    <property type="match status" value="1"/>
</dbReference>
<dbReference type="GO" id="GO:0005634">
    <property type="term" value="C:nucleus"/>
    <property type="evidence" value="ECO:0007669"/>
    <property type="project" value="UniProtKB-SubCell"/>
</dbReference>
<feature type="compositionally biased region" description="Acidic residues" evidence="7">
    <location>
        <begin position="24"/>
        <end position="43"/>
    </location>
</feature>
<dbReference type="PANTHER" id="PTHR15741">
    <property type="entry name" value="BASIC HELIX-LOOP-HELIX ZIP TRANSCRIPTION FACTOR"/>
    <property type="match status" value="1"/>
</dbReference>
<keyword evidence="4" id="KW-0804">Transcription</keyword>
<dbReference type="OrthoDB" id="6022628at2759"/>
<feature type="compositionally biased region" description="Polar residues" evidence="7">
    <location>
        <begin position="312"/>
        <end position="328"/>
    </location>
</feature>
<evidence type="ECO:0000256" key="1">
    <source>
        <dbReference type="ARBA" id="ARBA00004123"/>
    </source>
</evidence>
<keyword evidence="6" id="KW-0175">Coiled coil</keyword>